<sequence>MTLASILLGSGHPKVSKQSILCSELHREHLCVEFN</sequence>
<organism evidence="1">
    <name type="scientific">Rhizophora mucronata</name>
    <name type="common">Asiatic mangrove</name>
    <dbReference type="NCBI Taxonomy" id="61149"/>
    <lineage>
        <taxon>Eukaryota</taxon>
        <taxon>Viridiplantae</taxon>
        <taxon>Streptophyta</taxon>
        <taxon>Embryophyta</taxon>
        <taxon>Tracheophyta</taxon>
        <taxon>Spermatophyta</taxon>
        <taxon>Magnoliopsida</taxon>
        <taxon>eudicotyledons</taxon>
        <taxon>Gunneridae</taxon>
        <taxon>Pentapetalae</taxon>
        <taxon>rosids</taxon>
        <taxon>fabids</taxon>
        <taxon>Malpighiales</taxon>
        <taxon>Rhizophoraceae</taxon>
        <taxon>Rhizophora</taxon>
    </lineage>
</organism>
<reference evidence="1" key="1">
    <citation type="submission" date="2018-02" db="EMBL/GenBank/DDBJ databases">
        <title>Rhizophora mucronata_Transcriptome.</title>
        <authorList>
            <person name="Meera S.P."/>
            <person name="Sreeshan A."/>
            <person name="Augustine A."/>
        </authorList>
    </citation>
    <scope>NUCLEOTIDE SEQUENCE</scope>
    <source>
        <tissue evidence="1">Leaf</tissue>
    </source>
</reference>
<dbReference type="EMBL" id="GGEC01076859">
    <property type="protein sequence ID" value="MBX57343.1"/>
    <property type="molecule type" value="Transcribed_RNA"/>
</dbReference>
<proteinExistence type="predicted"/>
<dbReference type="AlphaFoldDB" id="A0A2P2PRM0"/>
<evidence type="ECO:0000313" key="1">
    <source>
        <dbReference type="EMBL" id="MBX57343.1"/>
    </source>
</evidence>
<name>A0A2P2PRM0_RHIMU</name>
<protein>
    <submittedName>
        <fullName evidence="1">Uncharacterized protein</fullName>
    </submittedName>
</protein>
<accession>A0A2P2PRM0</accession>